<proteinExistence type="predicted"/>
<gene>
    <name evidence="2" type="ORF">V6N12_048813</name>
</gene>
<feature type="compositionally biased region" description="Basic and acidic residues" evidence="1">
    <location>
        <begin position="10"/>
        <end position="29"/>
    </location>
</feature>
<name>A0ABR2EJV7_9ROSI</name>
<evidence type="ECO:0000313" key="3">
    <source>
        <dbReference type="Proteomes" id="UP001472677"/>
    </source>
</evidence>
<protein>
    <recommendedName>
        <fullName evidence="4">Fcf2 pre-rRNA processing C-terminal domain-containing protein</fullName>
    </recommendedName>
</protein>
<organism evidence="2 3">
    <name type="scientific">Hibiscus sabdariffa</name>
    <name type="common">roselle</name>
    <dbReference type="NCBI Taxonomy" id="183260"/>
    <lineage>
        <taxon>Eukaryota</taxon>
        <taxon>Viridiplantae</taxon>
        <taxon>Streptophyta</taxon>
        <taxon>Embryophyta</taxon>
        <taxon>Tracheophyta</taxon>
        <taxon>Spermatophyta</taxon>
        <taxon>Magnoliopsida</taxon>
        <taxon>eudicotyledons</taxon>
        <taxon>Gunneridae</taxon>
        <taxon>Pentapetalae</taxon>
        <taxon>rosids</taxon>
        <taxon>malvids</taxon>
        <taxon>Malvales</taxon>
        <taxon>Malvaceae</taxon>
        <taxon>Malvoideae</taxon>
        <taxon>Hibiscus</taxon>
    </lineage>
</organism>
<evidence type="ECO:0000313" key="2">
    <source>
        <dbReference type="EMBL" id="KAK8561753.1"/>
    </source>
</evidence>
<keyword evidence="3" id="KW-1185">Reference proteome</keyword>
<dbReference type="EMBL" id="JBBPBM010000013">
    <property type="protein sequence ID" value="KAK8561753.1"/>
    <property type="molecule type" value="Genomic_DNA"/>
</dbReference>
<evidence type="ECO:0000256" key="1">
    <source>
        <dbReference type="SAM" id="MobiDB-lite"/>
    </source>
</evidence>
<evidence type="ECO:0008006" key="4">
    <source>
        <dbReference type="Google" id="ProtNLM"/>
    </source>
</evidence>
<sequence length="111" mass="12915">MAGEVSSFNKDPDVCEEGGLHPRPLQDVRDMGLETNGGKRWICHCLRDTKGVRDPLADHEDLSFFSKLSNIRRKKKYASLFDLHDEALSIKEKRKIDRLLKKNKFYGKRIR</sequence>
<reference evidence="2 3" key="1">
    <citation type="journal article" date="2024" name="G3 (Bethesda)">
        <title>Genome assembly of Hibiscus sabdariffa L. provides insights into metabolisms of medicinal natural products.</title>
        <authorList>
            <person name="Kim T."/>
        </authorList>
    </citation>
    <scope>NUCLEOTIDE SEQUENCE [LARGE SCALE GENOMIC DNA]</scope>
    <source>
        <strain evidence="2">TK-2024</strain>
        <tissue evidence="2">Old leaves</tissue>
    </source>
</reference>
<feature type="region of interest" description="Disordered" evidence="1">
    <location>
        <begin position="1"/>
        <end position="29"/>
    </location>
</feature>
<accession>A0ABR2EJV7</accession>
<comment type="caution">
    <text evidence="2">The sequence shown here is derived from an EMBL/GenBank/DDBJ whole genome shotgun (WGS) entry which is preliminary data.</text>
</comment>
<dbReference type="Proteomes" id="UP001472677">
    <property type="component" value="Unassembled WGS sequence"/>
</dbReference>